<evidence type="ECO:0000313" key="1">
    <source>
        <dbReference type="EMBL" id="KAH3845859.1"/>
    </source>
</evidence>
<name>A0A9D4KUB2_DREPO</name>
<dbReference type="EMBL" id="JAIWYP010000003">
    <property type="protein sequence ID" value="KAH3845859.1"/>
    <property type="molecule type" value="Genomic_DNA"/>
</dbReference>
<gene>
    <name evidence="1" type="ORF">DPMN_088149</name>
</gene>
<reference evidence="1" key="2">
    <citation type="submission" date="2020-11" db="EMBL/GenBank/DDBJ databases">
        <authorList>
            <person name="McCartney M.A."/>
            <person name="Auch B."/>
            <person name="Kono T."/>
            <person name="Mallez S."/>
            <person name="Becker A."/>
            <person name="Gohl D.M."/>
            <person name="Silverstein K.A.T."/>
            <person name="Koren S."/>
            <person name="Bechman K.B."/>
            <person name="Herman A."/>
            <person name="Abrahante J.E."/>
            <person name="Garbe J."/>
        </authorList>
    </citation>
    <scope>NUCLEOTIDE SEQUENCE</scope>
    <source>
        <strain evidence="1">Duluth1</strain>
        <tissue evidence="1">Whole animal</tissue>
    </source>
</reference>
<evidence type="ECO:0000313" key="2">
    <source>
        <dbReference type="Proteomes" id="UP000828390"/>
    </source>
</evidence>
<organism evidence="1 2">
    <name type="scientific">Dreissena polymorpha</name>
    <name type="common">Zebra mussel</name>
    <name type="synonym">Mytilus polymorpha</name>
    <dbReference type="NCBI Taxonomy" id="45954"/>
    <lineage>
        <taxon>Eukaryota</taxon>
        <taxon>Metazoa</taxon>
        <taxon>Spiralia</taxon>
        <taxon>Lophotrochozoa</taxon>
        <taxon>Mollusca</taxon>
        <taxon>Bivalvia</taxon>
        <taxon>Autobranchia</taxon>
        <taxon>Heteroconchia</taxon>
        <taxon>Euheterodonta</taxon>
        <taxon>Imparidentia</taxon>
        <taxon>Neoheterodontei</taxon>
        <taxon>Myida</taxon>
        <taxon>Dreissenoidea</taxon>
        <taxon>Dreissenidae</taxon>
        <taxon>Dreissena</taxon>
    </lineage>
</organism>
<dbReference type="AlphaFoldDB" id="A0A9D4KUB2"/>
<comment type="caution">
    <text evidence="1">The sequence shown here is derived from an EMBL/GenBank/DDBJ whole genome shotgun (WGS) entry which is preliminary data.</text>
</comment>
<sequence length="56" mass="6606">MKSRAWEPRLIVVVVLLPPEEHVLAGRVHLYRVLHRLASAWQRVPETRRVARLKCI</sequence>
<keyword evidence="2" id="KW-1185">Reference proteome</keyword>
<protein>
    <submittedName>
        <fullName evidence="1">Uncharacterized protein</fullName>
    </submittedName>
</protein>
<dbReference type="Proteomes" id="UP000828390">
    <property type="component" value="Unassembled WGS sequence"/>
</dbReference>
<proteinExistence type="predicted"/>
<accession>A0A9D4KUB2</accession>
<reference evidence="1" key="1">
    <citation type="journal article" date="2019" name="bioRxiv">
        <title>The Genome of the Zebra Mussel, Dreissena polymorpha: A Resource for Invasive Species Research.</title>
        <authorList>
            <person name="McCartney M.A."/>
            <person name="Auch B."/>
            <person name="Kono T."/>
            <person name="Mallez S."/>
            <person name="Zhang Y."/>
            <person name="Obille A."/>
            <person name="Becker A."/>
            <person name="Abrahante J.E."/>
            <person name="Garbe J."/>
            <person name="Badalamenti J.P."/>
            <person name="Herman A."/>
            <person name="Mangelson H."/>
            <person name="Liachko I."/>
            <person name="Sullivan S."/>
            <person name="Sone E.D."/>
            <person name="Koren S."/>
            <person name="Silverstein K.A.T."/>
            <person name="Beckman K.B."/>
            <person name="Gohl D.M."/>
        </authorList>
    </citation>
    <scope>NUCLEOTIDE SEQUENCE</scope>
    <source>
        <strain evidence="1">Duluth1</strain>
        <tissue evidence="1">Whole animal</tissue>
    </source>
</reference>